<feature type="region of interest" description="Disordered" evidence="9">
    <location>
        <begin position="631"/>
        <end position="669"/>
    </location>
</feature>
<evidence type="ECO:0000256" key="10">
    <source>
        <dbReference type="SAM" id="Phobius"/>
    </source>
</evidence>
<sequence length="818" mass="91360">MTFFFALSFGFILGVIAVLVAECLAVYLVINRLRRKAAADPALEQPGEPWEPRDLDGEQWLLSARSKQGIVWLLEPEKIPKVLVNELQTKVSKDLKIKKGTIEVHPVKKHGKIKDRSLILSDTDGSQATINLLDCTVLAVSSSNLSSKKWSKRFPIKLESTCSTIYNRSKTCYLYLESAWEKESWCKALRIASSQDNKRINWYKQLFKEFNQYMTSFVAEFPSFLKPCVLPDETVGKAIRIDGSSSSSKVRVFFRKLAKKASKSGVEFRSTSAPSCKRDERTFKKSVFNSDVPSVEGSEKSSLDVKSSSSSYQDIMQLGNNGLFPVISDAVCDDKLLTDDGTLCWNLLLARLFFDAKKSAEINSFVKARIQKTLSNMRTPSYIGEVTCINLDLGNFPPYIHKITVLPMDINEVWAVEVDIEYLGGMILDIETRIEVCEPELQNEFINASSEPNHNGETSSLLEGIEYYSNQLAAGSLVDKLENSDEGGEIDCLKQTKSSSQAIGGKSKWKAILHSIADQVSQIPLSLAIKIASLRGTLRLHVRPPPSNQLWFGFTSIPEIDWQLESSIGERKITTSHIALLLGNRFKTAIRDSLVLPNCENICIPWMLAEKDDWVPRDAAPFVWNNQESIDTGTPAVDLNNPPGDLKTKSNDNIEKKTAPVQDPADKTEKIKDVVEVQPAPSHDHLRNLVSLQIKAETPRSISTDQSDTITAHSHQSFRASSNEELTVPLLRTDGIQESSSNGRVEPSVAPSVGSVAAMDEQQAALSSEEDLKPKRIGRRARMMDLGKKVSEKLEEKRRHIEEKSRHIVEKMRENAKS</sequence>
<proteinExistence type="predicted"/>
<keyword evidence="2" id="KW-0813">Transport</keyword>
<evidence type="ECO:0000313" key="12">
    <source>
        <dbReference type="EMBL" id="PKA46431.1"/>
    </source>
</evidence>
<dbReference type="PANTHER" id="PTHR13466:SF0">
    <property type="entry name" value="SMP-LTD DOMAIN-CONTAINING PROTEIN"/>
    <property type="match status" value="1"/>
</dbReference>
<keyword evidence="6" id="KW-0445">Lipid transport</keyword>
<evidence type="ECO:0000256" key="8">
    <source>
        <dbReference type="ARBA" id="ARBA00023136"/>
    </source>
</evidence>
<evidence type="ECO:0000256" key="2">
    <source>
        <dbReference type="ARBA" id="ARBA00022448"/>
    </source>
</evidence>
<feature type="compositionally biased region" description="Basic and acidic residues" evidence="9">
    <location>
        <begin position="782"/>
        <end position="818"/>
    </location>
</feature>
<dbReference type="CDD" id="cd21675">
    <property type="entry name" value="SMP_TEX2"/>
    <property type="match status" value="1"/>
</dbReference>
<dbReference type="Proteomes" id="UP000236161">
    <property type="component" value="Unassembled WGS sequence"/>
</dbReference>
<dbReference type="PROSITE" id="PS51847">
    <property type="entry name" value="SMP"/>
    <property type="match status" value="1"/>
</dbReference>
<evidence type="ECO:0000259" key="11">
    <source>
        <dbReference type="PROSITE" id="PS51847"/>
    </source>
</evidence>
<evidence type="ECO:0000256" key="4">
    <source>
        <dbReference type="ARBA" id="ARBA00022824"/>
    </source>
</evidence>
<accession>A0A2H9ZT09</accession>
<evidence type="ECO:0000313" key="13">
    <source>
        <dbReference type="Proteomes" id="UP000236161"/>
    </source>
</evidence>
<dbReference type="GO" id="GO:0008289">
    <property type="term" value="F:lipid binding"/>
    <property type="evidence" value="ECO:0007669"/>
    <property type="project" value="UniProtKB-KW"/>
</dbReference>
<evidence type="ECO:0000256" key="6">
    <source>
        <dbReference type="ARBA" id="ARBA00023055"/>
    </source>
</evidence>
<reference evidence="12 13" key="1">
    <citation type="journal article" date="2017" name="Nature">
        <title>The Apostasia genome and the evolution of orchids.</title>
        <authorList>
            <person name="Zhang G.Q."/>
            <person name="Liu K.W."/>
            <person name="Li Z."/>
            <person name="Lohaus R."/>
            <person name="Hsiao Y.Y."/>
            <person name="Niu S.C."/>
            <person name="Wang J.Y."/>
            <person name="Lin Y.C."/>
            <person name="Xu Q."/>
            <person name="Chen L.J."/>
            <person name="Yoshida K."/>
            <person name="Fujiwara S."/>
            <person name="Wang Z.W."/>
            <person name="Zhang Y.Q."/>
            <person name="Mitsuda N."/>
            <person name="Wang M."/>
            <person name="Liu G.H."/>
            <person name="Pecoraro L."/>
            <person name="Huang H.X."/>
            <person name="Xiao X.J."/>
            <person name="Lin M."/>
            <person name="Wu X.Y."/>
            <person name="Wu W.L."/>
            <person name="Chen Y.Y."/>
            <person name="Chang S.B."/>
            <person name="Sakamoto S."/>
            <person name="Ohme-Takagi M."/>
            <person name="Yagi M."/>
            <person name="Zeng S.J."/>
            <person name="Shen C.Y."/>
            <person name="Yeh C.M."/>
            <person name="Luo Y.B."/>
            <person name="Tsai W.C."/>
            <person name="Van de Peer Y."/>
            <person name="Liu Z.J."/>
        </authorList>
    </citation>
    <scope>NUCLEOTIDE SEQUENCE [LARGE SCALE GENOMIC DNA]</scope>
    <source>
        <strain evidence="13">cv. Shenzhen</strain>
        <tissue evidence="12">Stem</tissue>
    </source>
</reference>
<dbReference type="PANTHER" id="PTHR13466">
    <property type="entry name" value="TEX2 PROTEIN-RELATED"/>
    <property type="match status" value="1"/>
</dbReference>
<dbReference type="InterPro" id="IPR031468">
    <property type="entry name" value="SMP_LBD"/>
</dbReference>
<organism evidence="12 13">
    <name type="scientific">Apostasia shenzhenica</name>
    <dbReference type="NCBI Taxonomy" id="1088818"/>
    <lineage>
        <taxon>Eukaryota</taxon>
        <taxon>Viridiplantae</taxon>
        <taxon>Streptophyta</taxon>
        <taxon>Embryophyta</taxon>
        <taxon>Tracheophyta</taxon>
        <taxon>Spermatophyta</taxon>
        <taxon>Magnoliopsida</taxon>
        <taxon>Liliopsida</taxon>
        <taxon>Asparagales</taxon>
        <taxon>Orchidaceae</taxon>
        <taxon>Apostasioideae</taxon>
        <taxon>Apostasia</taxon>
    </lineage>
</organism>
<dbReference type="Pfam" id="PF23065">
    <property type="entry name" value="PH_SMPa"/>
    <property type="match status" value="1"/>
</dbReference>
<keyword evidence="8 10" id="KW-0472">Membrane</keyword>
<name>A0A2H9ZT09_9ASPA</name>
<dbReference type="GO" id="GO:0005789">
    <property type="term" value="C:endoplasmic reticulum membrane"/>
    <property type="evidence" value="ECO:0007669"/>
    <property type="project" value="UniProtKB-SubCell"/>
</dbReference>
<dbReference type="AlphaFoldDB" id="A0A2H9ZT09"/>
<evidence type="ECO:0000256" key="9">
    <source>
        <dbReference type="SAM" id="MobiDB-lite"/>
    </source>
</evidence>
<feature type="domain" description="SMP-LTD" evidence="11">
    <location>
        <begin position="339"/>
        <end position="605"/>
    </location>
</feature>
<dbReference type="SUPFAM" id="SSF50729">
    <property type="entry name" value="PH domain-like"/>
    <property type="match status" value="1"/>
</dbReference>
<evidence type="ECO:0000256" key="7">
    <source>
        <dbReference type="ARBA" id="ARBA00023121"/>
    </source>
</evidence>
<feature type="transmembrane region" description="Helical" evidence="10">
    <location>
        <begin position="6"/>
        <end position="30"/>
    </location>
</feature>
<keyword evidence="13" id="KW-1185">Reference proteome</keyword>
<dbReference type="OrthoDB" id="26740at2759"/>
<evidence type="ECO:0000256" key="5">
    <source>
        <dbReference type="ARBA" id="ARBA00022989"/>
    </source>
</evidence>
<protein>
    <recommendedName>
        <fullName evidence="11">SMP-LTD domain-containing protein</fullName>
    </recommendedName>
</protein>
<dbReference type="InterPro" id="IPR057080">
    <property type="entry name" value="PH_SMPa"/>
</dbReference>
<keyword evidence="7" id="KW-0446">Lipid-binding</keyword>
<keyword evidence="3 10" id="KW-0812">Transmembrane</keyword>
<feature type="compositionally biased region" description="Polar residues" evidence="9">
    <location>
        <begin position="700"/>
        <end position="725"/>
    </location>
</feature>
<keyword evidence="4" id="KW-0256">Endoplasmic reticulum</keyword>
<comment type="subcellular location">
    <subcellularLocation>
        <location evidence="1">Endoplasmic reticulum membrane</location>
    </subcellularLocation>
</comment>
<feature type="compositionally biased region" description="Basic and acidic residues" evidence="9">
    <location>
        <begin position="646"/>
        <end position="669"/>
    </location>
</feature>
<gene>
    <name evidence="12" type="ORF">AXF42_Ash012563</name>
</gene>
<feature type="region of interest" description="Disordered" evidence="9">
    <location>
        <begin position="697"/>
        <end position="818"/>
    </location>
</feature>
<dbReference type="EMBL" id="KZ454132">
    <property type="protein sequence ID" value="PKA46431.1"/>
    <property type="molecule type" value="Genomic_DNA"/>
</dbReference>
<dbReference type="STRING" id="1088818.A0A2H9ZT09"/>
<evidence type="ECO:0000256" key="1">
    <source>
        <dbReference type="ARBA" id="ARBA00004586"/>
    </source>
</evidence>
<keyword evidence="5 10" id="KW-1133">Transmembrane helix</keyword>
<dbReference type="GO" id="GO:0006869">
    <property type="term" value="P:lipid transport"/>
    <property type="evidence" value="ECO:0007669"/>
    <property type="project" value="UniProtKB-KW"/>
</dbReference>
<evidence type="ECO:0000256" key="3">
    <source>
        <dbReference type="ARBA" id="ARBA00022692"/>
    </source>
</evidence>